<keyword evidence="2" id="KW-1185">Reference proteome</keyword>
<dbReference type="Proteomes" id="UP001165064">
    <property type="component" value="Unassembled WGS sequence"/>
</dbReference>
<evidence type="ECO:0000313" key="1">
    <source>
        <dbReference type="EMBL" id="GME81364.1"/>
    </source>
</evidence>
<gene>
    <name evidence="1" type="ORF">Amon02_000489000</name>
</gene>
<organism evidence="1 2">
    <name type="scientific">Ambrosiozyma monospora</name>
    <name type="common">Yeast</name>
    <name type="synonym">Endomycopsis monosporus</name>
    <dbReference type="NCBI Taxonomy" id="43982"/>
    <lineage>
        <taxon>Eukaryota</taxon>
        <taxon>Fungi</taxon>
        <taxon>Dikarya</taxon>
        <taxon>Ascomycota</taxon>
        <taxon>Saccharomycotina</taxon>
        <taxon>Pichiomycetes</taxon>
        <taxon>Pichiales</taxon>
        <taxon>Pichiaceae</taxon>
        <taxon>Ambrosiozyma</taxon>
    </lineage>
</organism>
<comment type="caution">
    <text evidence="1">The sequence shown here is derived from an EMBL/GenBank/DDBJ whole genome shotgun (WGS) entry which is preliminary data.</text>
</comment>
<evidence type="ECO:0000313" key="2">
    <source>
        <dbReference type="Proteomes" id="UP001165064"/>
    </source>
</evidence>
<reference evidence="1" key="1">
    <citation type="submission" date="2023-04" db="EMBL/GenBank/DDBJ databases">
        <title>Ambrosiozyma monospora NBRC 10751.</title>
        <authorList>
            <person name="Ichikawa N."/>
            <person name="Sato H."/>
            <person name="Tonouchi N."/>
        </authorList>
    </citation>
    <scope>NUCLEOTIDE SEQUENCE</scope>
    <source>
        <strain evidence="1">NBRC 10751</strain>
    </source>
</reference>
<accession>A0ACB5T4G8</accession>
<proteinExistence type="predicted"/>
<sequence length="303" mass="35148">MPTPQQSPSTHKTLSVRDTSSPSNSSLIKQLKNDLKSKQHQHNHSQQEQHKHKQITKKQKLDKDNKSSNTKNSDDVDDVDMDDDDVQEANDAQIQLVHKQPIIRDFFKKSNSERTTSFLRPFSSFVGSQESGRATYEVKVDLKEVDLSRSHLCGFLTIHGLTDSHPEITTFFKGEIIGPHYSFYTDHEMWGSTKGDDLQHWGRFPSWRNLDFDPDFDFANDHIYQNAYNNEYLYMRWKELFLVPDAKIKDIRGASFAGFYYVCFNQYRGSISGLYFHRCSDRFQKLELAHIPDGGITPTYSYA</sequence>
<dbReference type="EMBL" id="BSXS01003472">
    <property type="protein sequence ID" value="GME81364.1"/>
    <property type="molecule type" value="Genomic_DNA"/>
</dbReference>
<name>A0ACB5T4G8_AMBMO</name>
<protein>
    <submittedName>
        <fullName evidence="1">Unnamed protein product</fullName>
    </submittedName>
</protein>